<name>A0A812SKY3_9DINO</name>
<evidence type="ECO:0000256" key="1">
    <source>
        <dbReference type="SAM" id="MobiDB-lite"/>
    </source>
</evidence>
<feature type="region of interest" description="Disordered" evidence="1">
    <location>
        <begin position="772"/>
        <end position="804"/>
    </location>
</feature>
<evidence type="ECO:0000313" key="3">
    <source>
        <dbReference type="Proteomes" id="UP000601435"/>
    </source>
</evidence>
<reference evidence="2" key="1">
    <citation type="submission" date="2021-02" db="EMBL/GenBank/DDBJ databases">
        <authorList>
            <person name="Dougan E. K."/>
            <person name="Rhodes N."/>
            <person name="Thang M."/>
            <person name="Chan C."/>
        </authorList>
    </citation>
    <scope>NUCLEOTIDE SEQUENCE</scope>
</reference>
<proteinExistence type="predicted"/>
<accession>A0A812SKY3</accession>
<protein>
    <submittedName>
        <fullName evidence="2">Uncharacterized protein</fullName>
    </submittedName>
</protein>
<evidence type="ECO:0000313" key="2">
    <source>
        <dbReference type="EMBL" id="CAE7490241.1"/>
    </source>
</evidence>
<feature type="non-terminal residue" evidence="2">
    <location>
        <position position="1"/>
    </location>
</feature>
<keyword evidence="3" id="KW-1185">Reference proteome</keyword>
<dbReference type="OrthoDB" id="438153at2759"/>
<gene>
    <name evidence="2" type="ORF">SNEC2469_LOCUS13944</name>
</gene>
<feature type="non-terminal residue" evidence="2">
    <location>
        <position position="836"/>
    </location>
</feature>
<dbReference type="EMBL" id="CAJNJA010022319">
    <property type="protein sequence ID" value="CAE7490241.1"/>
    <property type="molecule type" value="Genomic_DNA"/>
</dbReference>
<dbReference type="Proteomes" id="UP000601435">
    <property type="component" value="Unassembled WGS sequence"/>
</dbReference>
<sequence>CLWITGSAFRPSREEVQQLLETEVTPRDARPIAEASMVRDFEPVLRAAAPVEAGAAFLAGESAEYSHCDGLRHNGSHVIDTARIFSTSTWHGNPGLQVTLKEMLTFQGNWSCEIQIMREQELEGSCIKVNGKMTVIAANASFVGCRNRMQDGEGGALFIQRGFIVSNSVVKFENRARVEVDFTQGPNSSAIFRGGPSITGGTVHHDGSLAFEECNASGTGGGLYMVGGLGHFRKLVFDRCDADMTAAALAAIAAYGTEAELRLEELSLLRGSEGNVNDIAVSGLLKLGSVHLSMESSSGIYISAHNLSLEDAMNCANTSACTFYANAATRAGFLCRLGTGWVDFEGLHDFGCLACKLGDTQVLNVTSAPKGQAHGGIGGCQAQQAAYPESEVSQGRVRLAMCADGYRGQSCTNCSDEHAMADSSVFSCTACSKDRRVQAVQWSTFLSQRAFLFAIGALSAFGAKKAGDLKQSSIYLNQLMAFATISNTILAAVLQTQTAKNIKSDAANFFFNAAVHTAEAASGQGSVRSASSQCLLSYLGYEKTLWGSHLLDIVVAAGLISSLSLMKDSRVALIAGMNCFLPTIAADFGKYLVCYRLRRDDVSGLQGLNCPFLPGGAGLASATQVVGGFSLLMVAAVWTWLSFSTSEEDPKPSHVVFLTSKRRYALFETERLIRKTLFTFIGALLPIHSSPALQMGCLGSPLPLAGVELDRNLVALRCGGDSIAAVASAIMVFRMIQELEASEAKPEVSEYSKWMDGAEKVLAEADDFDEVLKDAPDFPDDDNEPASPASSPSPSASRSSGSGFWEQVKRKWGEKWQNFRNWAFGSRSPAERALDK</sequence>
<comment type="caution">
    <text evidence="2">The sequence shown here is derived from an EMBL/GenBank/DDBJ whole genome shotgun (WGS) entry which is preliminary data.</text>
</comment>
<organism evidence="2 3">
    <name type="scientific">Symbiodinium necroappetens</name>
    <dbReference type="NCBI Taxonomy" id="1628268"/>
    <lineage>
        <taxon>Eukaryota</taxon>
        <taxon>Sar</taxon>
        <taxon>Alveolata</taxon>
        <taxon>Dinophyceae</taxon>
        <taxon>Suessiales</taxon>
        <taxon>Symbiodiniaceae</taxon>
        <taxon>Symbiodinium</taxon>
    </lineage>
</organism>
<feature type="compositionally biased region" description="Low complexity" evidence="1">
    <location>
        <begin position="785"/>
        <end position="803"/>
    </location>
</feature>
<dbReference type="AlphaFoldDB" id="A0A812SKY3"/>